<protein>
    <recommendedName>
        <fullName evidence="8">Galactose oxidase</fullName>
    </recommendedName>
</protein>
<reference evidence="5 7" key="1">
    <citation type="submission" date="2017-11" db="EMBL/GenBank/DDBJ databases">
        <title>The genome of Rhizophagus clarus HR1 reveals common genetic basis of auxotrophy among arbuscular mycorrhizal fungi.</title>
        <authorList>
            <person name="Kobayashi Y."/>
        </authorList>
    </citation>
    <scope>NUCLEOTIDE SEQUENCE [LARGE SCALE GENOMIC DNA]</scope>
    <source>
        <strain evidence="5 7">HR1</strain>
    </source>
</reference>
<dbReference type="Gene3D" id="2.120.10.80">
    <property type="entry name" value="Kelch-type beta propeller"/>
    <property type="match status" value="2"/>
</dbReference>
<organism evidence="5 7">
    <name type="scientific">Rhizophagus clarus</name>
    <dbReference type="NCBI Taxonomy" id="94130"/>
    <lineage>
        <taxon>Eukaryota</taxon>
        <taxon>Fungi</taxon>
        <taxon>Fungi incertae sedis</taxon>
        <taxon>Mucoromycota</taxon>
        <taxon>Glomeromycotina</taxon>
        <taxon>Glomeromycetes</taxon>
        <taxon>Glomerales</taxon>
        <taxon>Glomeraceae</taxon>
        <taxon>Rhizophagus</taxon>
    </lineage>
</organism>
<dbReference type="Pfam" id="PF24681">
    <property type="entry name" value="Kelch_KLHDC2_KLHL20_DRC7"/>
    <property type="match status" value="1"/>
</dbReference>
<feature type="compositionally biased region" description="Polar residues" evidence="3">
    <location>
        <begin position="497"/>
        <end position="506"/>
    </location>
</feature>
<feature type="transmembrane region" description="Helical" evidence="4">
    <location>
        <begin position="364"/>
        <end position="388"/>
    </location>
</feature>
<keyword evidence="4" id="KW-0812">Transmembrane</keyword>
<reference evidence="6" key="2">
    <citation type="submission" date="2019-10" db="EMBL/GenBank/DDBJ databases">
        <title>Conservation and host-specific expression of non-tandemly repeated heterogenous ribosome RNA gene in arbuscular mycorrhizal fungi.</title>
        <authorList>
            <person name="Maeda T."/>
            <person name="Kobayashi Y."/>
            <person name="Nakagawa T."/>
            <person name="Ezawa T."/>
            <person name="Yamaguchi K."/>
            <person name="Bino T."/>
            <person name="Nishimoto Y."/>
            <person name="Shigenobu S."/>
            <person name="Kawaguchi M."/>
        </authorList>
    </citation>
    <scope>NUCLEOTIDE SEQUENCE</scope>
    <source>
        <strain evidence="6">HR1</strain>
    </source>
</reference>
<proteinExistence type="predicted"/>
<evidence type="ECO:0000313" key="6">
    <source>
        <dbReference type="EMBL" id="GES86113.1"/>
    </source>
</evidence>
<dbReference type="InterPro" id="IPR015915">
    <property type="entry name" value="Kelch-typ_b-propeller"/>
</dbReference>
<keyword evidence="4" id="KW-0472">Membrane</keyword>
<dbReference type="OrthoDB" id="432528at2759"/>
<keyword evidence="7" id="KW-1185">Reference proteome</keyword>
<dbReference type="Proteomes" id="UP000615446">
    <property type="component" value="Unassembled WGS sequence"/>
</dbReference>
<sequence length="506" mass="56586">MDFLNNLIYVIIGILFQLLVKVYSQIPTIKPNLRQDHTATLSDNGLYILGGSTPEGKIPNYPFLYLDVSIPFVTDQLKWHDLSNLVKNDIVPPHQYASAINGGADNKTLFLYGGMSLENNSMALVYTLNDLSWNIPNVNGTPPNVKLFITPVMDDNGLIYLFGGSSDSNDSTNTSDMFILNSINLSWKNGSSINAPSPRGEYGAVFLPANKNIIYMGGRSGNNKVFPLDVVYLYDTVNNIWTTRTTSGLIPSDRFAFSSILGLDEQRIIIFGGRNITNLHSEALYVLDLNNYNWYIPYFPEQSLNARASHKAVLIDKYMVITFGIGYNQGAENDILLLDISNNNEYVWTTSFNPIQPSIQVSNIVMVIGVVLGSVFGSALLLVGCYCLRNWYKNKKEQNDDITTPEEEYPQEILRIPDEKNTRYQNQQSILSSQILPISGSTSNSLQNNEMLQEVREDNEDIPTSGKNHPQEILLLQIPGENDIRHQSQQTTPTTQILTISGNTTK</sequence>
<dbReference type="SUPFAM" id="SSF117281">
    <property type="entry name" value="Kelch motif"/>
    <property type="match status" value="1"/>
</dbReference>
<evidence type="ECO:0000256" key="2">
    <source>
        <dbReference type="ARBA" id="ARBA00022737"/>
    </source>
</evidence>
<dbReference type="EMBL" id="BEXD01004026">
    <property type="protein sequence ID" value="GBC05714.1"/>
    <property type="molecule type" value="Genomic_DNA"/>
</dbReference>
<dbReference type="Proteomes" id="UP000247702">
    <property type="component" value="Unassembled WGS sequence"/>
</dbReference>
<evidence type="ECO:0000256" key="3">
    <source>
        <dbReference type="SAM" id="MobiDB-lite"/>
    </source>
</evidence>
<keyword evidence="1" id="KW-0880">Kelch repeat</keyword>
<feature type="region of interest" description="Disordered" evidence="3">
    <location>
        <begin position="486"/>
        <end position="506"/>
    </location>
</feature>
<dbReference type="EMBL" id="BLAL01000160">
    <property type="protein sequence ID" value="GES86113.1"/>
    <property type="molecule type" value="Genomic_DNA"/>
</dbReference>
<feature type="compositionally biased region" description="Low complexity" evidence="3">
    <location>
        <begin position="487"/>
        <end position="496"/>
    </location>
</feature>
<evidence type="ECO:0008006" key="8">
    <source>
        <dbReference type="Google" id="ProtNLM"/>
    </source>
</evidence>
<comment type="caution">
    <text evidence="5">The sequence shown here is derived from an EMBL/GenBank/DDBJ whole genome shotgun (WGS) entry which is preliminary data.</text>
</comment>
<evidence type="ECO:0000256" key="1">
    <source>
        <dbReference type="ARBA" id="ARBA00022441"/>
    </source>
</evidence>
<dbReference type="PANTHER" id="PTHR46093:SF18">
    <property type="entry name" value="FIBRONECTIN TYPE-III DOMAIN-CONTAINING PROTEIN"/>
    <property type="match status" value="1"/>
</dbReference>
<dbReference type="PANTHER" id="PTHR46093">
    <property type="entry name" value="ACYL-COA-BINDING DOMAIN-CONTAINING PROTEIN 5"/>
    <property type="match status" value="1"/>
</dbReference>
<gene>
    <name evidence="6" type="ORF">RCL2_001318500</name>
    <name evidence="5" type="ORF">RclHR1_00640002</name>
</gene>
<evidence type="ECO:0000313" key="5">
    <source>
        <dbReference type="EMBL" id="GBC05714.1"/>
    </source>
</evidence>
<evidence type="ECO:0000256" key="4">
    <source>
        <dbReference type="SAM" id="Phobius"/>
    </source>
</evidence>
<dbReference type="AlphaFoldDB" id="A0A2Z6RSL4"/>
<feature type="transmembrane region" description="Helical" evidence="4">
    <location>
        <begin position="7"/>
        <end position="24"/>
    </location>
</feature>
<keyword evidence="4" id="KW-1133">Transmembrane helix</keyword>
<name>A0A2Z6RSL4_9GLOM</name>
<accession>A0A2Z6RSL4</accession>
<keyword evidence="2" id="KW-0677">Repeat</keyword>
<evidence type="ECO:0000313" key="7">
    <source>
        <dbReference type="Proteomes" id="UP000247702"/>
    </source>
</evidence>